<comment type="caution">
    <text evidence="4">The sequence shown here is derived from an EMBL/GenBank/DDBJ whole genome shotgun (WGS) entry which is preliminary data.</text>
</comment>
<dbReference type="Proteomes" id="UP000291822">
    <property type="component" value="Unassembled WGS sequence"/>
</dbReference>
<dbReference type="InterPro" id="IPR001509">
    <property type="entry name" value="Epimerase_deHydtase"/>
</dbReference>
<sequence>MTIVVTGSAGHLGEGLMRTLRAAGRDAIGLDIKASPFTDRVGSVTDRDVVRDVLRGASSVIHAATLHKPHVVTHAHQQFIDTNVSGTLCLLECAVEAKVGCFVFTSTTSTFGTALNPAPGEPAAWITEGVVPVPKNIYGATKLGAEHLCEMFAHKKRLPVVVLRTSRFFPEEDDSASVRQRFSLDNAQLNELLYRRVDLDDLVQAHLLALEHAARLGFGRFIVSAPSPFRHEHLATLRRHPWDVVRGLFPDAQSIYGDRGWSMFDELDRVYVSQSAVESLGWRPRYDYAHALAHVAAGRDFRSPLAVAVGRKGYHDVAFENGPYPVEQVPDRR</sequence>
<proteinExistence type="inferred from homology"/>
<comment type="pathway">
    <text evidence="1">Bacterial outer membrane biogenesis; LPS O-antigen biosynthesis.</text>
</comment>
<accession>A0A4R0Z4U3</accession>
<dbReference type="EMBL" id="SJTG01000001">
    <property type="protein sequence ID" value="TCI13400.1"/>
    <property type="molecule type" value="Genomic_DNA"/>
</dbReference>
<comment type="similarity">
    <text evidence="2">Belongs to the NAD(P)-dependent epimerase/dehydratase family.</text>
</comment>
<dbReference type="RefSeq" id="WP_131149816.1">
    <property type="nucleotide sequence ID" value="NZ_SJTG01000001.1"/>
</dbReference>
<dbReference type="Gene3D" id="3.40.50.720">
    <property type="entry name" value="NAD(P)-binding Rossmann-like Domain"/>
    <property type="match status" value="1"/>
</dbReference>
<evidence type="ECO:0000313" key="4">
    <source>
        <dbReference type="EMBL" id="TCI13400.1"/>
    </source>
</evidence>
<evidence type="ECO:0000259" key="3">
    <source>
        <dbReference type="Pfam" id="PF01370"/>
    </source>
</evidence>
<keyword evidence="5" id="KW-1185">Reference proteome</keyword>
<evidence type="ECO:0000256" key="2">
    <source>
        <dbReference type="ARBA" id="ARBA00007637"/>
    </source>
</evidence>
<gene>
    <name evidence="4" type="ORF">EZM97_09055</name>
</gene>
<dbReference type="AlphaFoldDB" id="A0A4R0Z4U3"/>
<dbReference type="SUPFAM" id="SSF51735">
    <property type="entry name" value="NAD(P)-binding Rossmann-fold domains"/>
    <property type="match status" value="1"/>
</dbReference>
<dbReference type="InterPro" id="IPR036291">
    <property type="entry name" value="NAD(P)-bd_dom_sf"/>
</dbReference>
<protein>
    <submittedName>
        <fullName evidence="4">NAD(P)-dependent oxidoreductase</fullName>
    </submittedName>
</protein>
<feature type="domain" description="NAD-dependent epimerase/dehydratase" evidence="3">
    <location>
        <begin position="3"/>
        <end position="215"/>
    </location>
</feature>
<evidence type="ECO:0000256" key="1">
    <source>
        <dbReference type="ARBA" id="ARBA00005125"/>
    </source>
</evidence>
<dbReference type="Pfam" id="PF01370">
    <property type="entry name" value="Epimerase"/>
    <property type="match status" value="1"/>
</dbReference>
<evidence type="ECO:0000313" key="5">
    <source>
        <dbReference type="Proteomes" id="UP000291822"/>
    </source>
</evidence>
<reference evidence="4 5" key="1">
    <citation type="submission" date="2019-02" db="EMBL/GenBank/DDBJ databases">
        <title>Dyella amyloliquefaciens sp. nov., isolated from forest soil.</title>
        <authorList>
            <person name="Gao Z.-H."/>
            <person name="Qiu L.-H."/>
        </authorList>
    </citation>
    <scope>NUCLEOTIDE SEQUENCE [LARGE SCALE GENOMIC DNA]</scope>
    <source>
        <strain evidence="4 5">KACC 12747</strain>
    </source>
</reference>
<organism evidence="4 5">
    <name type="scientific">Dyella soli</name>
    <dbReference type="NCBI Taxonomy" id="522319"/>
    <lineage>
        <taxon>Bacteria</taxon>
        <taxon>Pseudomonadati</taxon>
        <taxon>Pseudomonadota</taxon>
        <taxon>Gammaproteobacteria</taxon>
        <taxon>Lysobacterales</taxon>
        <taxon>Rhodanobacteraceae</taxon>
        <taxon>Dyella</taxon>
    </lineage>
</organism>
<name>A0A4R0Z4U3_9GAMM</name>
<dbReference type="PANTHER" id="PTHR43000">
    <property type="entry name" value="DTDP-D-GLUCOSE 4,6-DEHYDRATASE-RELATED"/>
    <property type="match status" value="1"/>
</dbReference>